<reference evidence="2" key="1">
    <citation type="journal article" date="2006" name="J. Bacteriol.">
        <title>Intraspecific variability of the terminal inverted repeats of the linear chromosome of Streptomyces ambofaciens.</title>
        <authorList>
            <person name="Choulet F."/>
            <person name="Gallois A."/>
            <person name="Aigle B."/>
            <person name="Mangenot S."/>
            <person name="Gerbaud C."/>
            <person name="Truong C."/>
            <person name="Francou F.X."/>
            <person name="Borges F."/>
            <person name="Fourrier C."/>
            <person name="Guerineau M."/>
            <person name="Decaris B."/>
            <person name="Barbe V."/>
            <person name="Pernodet J.L."/>
            <person name="Leblond P."/>
        </authorList>
    </citation>
    <scope>NUCLEOTIDE SEQUENCE</scope>
    <source>
        <strain evidence="2">ATCC 23877</strain>
    </source>
</reference>
<protein>
    <submittedName>
        <fullName evidence="2">Uncharacterized protein SAML0247</fullName>
    </submittedName>
</protein>
<dbReference type="EMBL" id="AM238663">
    <property type="protein sequence ID" value="CAJ89234.1"/>
    <property type="molecule type" value="Genomic_DNA"/>
</dbReference>
<accession>Q1RRB2</accession>
<gene>
    <name evidence="2" type="ORF">SAML0247</name>
</gene>
<sequence length="161" mass="17321">MSHSHLFNPKRTFSRGQGRLPGDATCSAPPSTFRILKKELDLDATTARLIATIAVLPPETLAAAFDHAVGLRRQGGREASRALRLSASENSELDHTVRSALLPRSEELNLYRAGLHSDAKSVCVVAARAVWKPGTLSAEQYALLTAPFTAVGVDVPRHDAN</sequence>
<evidence type="ECO:0000313" key="2">
    <source>
        <dbReference type="EMBL" id="CAI78176.1"/>
    </source>
</evidence>
<dbReference type="AlphaFoldDB" id="Q1RRB2"/>
<proteinExistence type="predicted"/>
<reference evidence="3" key="2">
    <citation type="journal article" date="2006" name="Mol. Biol. Evol.">
        <title>Evolution of the terminal regions of the Streptomyces linear chromosome.</title>
        <authorList>
            <person name="Choulet F."/>
            <person name="Aigle B."/>
            <person name="Gallois A."/>
            <person name="Mangenot S."/>
            <person name="Gerbaud C."/>
            <person name="Truong C."/>
            <person name="Francou F.X."/>
            <person name="Fourrier C."/>
            <person name="Guerineau M."/>
            <person name="Decaris B."/>
            <person name="Barbe V."/>
            <person name="Pernodet J.L."/>
            <person name="Leblond P."/>
        </authorList>
    </citation>
    <scope>NUCLEOTIDE SEQUENCE</scope>
    <source>
        <strain evidence="3">ATCC 23877</strain>
    </source>
</reference>
<feature type="region of interest" description="Disordered" evidence="1">
    <location>
        <begin position="1"/>
        <end position="24"/>
    </location>
</feature>
<dbReference type="EMBL" id="AJ937740">
    <property type="protein sequence ID" value="CAI78176.1"/>
    <property type="molecule type" value="Genomic_DNA"/>
</dbReference>
<name>Q1RRB2_STRA7</name>
<organism evidence="2">
    <name type="scientific">Streptomyces ambofaciens (strain ATCC 23877 / 3486 / DSM 40053 / JCM 4204 / NBRC 12836 / NRRL B-2516)</name>
    <dbReference type="NCBI Taxonomy" id="278992"/>
    <lineage>
        <taxon>Bacteria</taxon>
        <taxon>Bacillati</taxon>
        <taxon>Actinomycetota</taxon>
        <taxon>Actinomycetes</taxon>
        <taxon>Kitasatosporales</taxon>
        <taxon>Streptomycetaceae</taxon>
        <taxon>Streptomyces</taxon>
    </lineage>
</organism>
<evidence type="ECO:0000256" key="1">
    <source>
        <dbReference type="SAM" id="MobiDB-lite"/>
    </source>
</evidence>
<evidence type="ECO:0000313" key="3">
    <source>
        <dbReference type="EMBL" id="CAJ89234.1"/>
    </source>
</evidence>